<evidence type="ECO:0000313" key="3">
    <source>
        <dbReference type="Proteomes" id="UP000249688"/>
    </source>
</evidence>
<dbReference type="Gene3D" id="3.20.20.190">
    <property type="entry name" value="Phosphatidylinositol (PI) phosphodiesterase"/>
    <property type="match status" value="1"/>
</dbReference>
<dbReference type="PROSITE" id="PS51704">
    <property type="entry name" value="GP_PDE"/>
    <property type="match status" value="1"/>
</dbReference>
<accession>A0A2W7KAV5</accession>
<dbReference type="Proteomes" id="UP000249688">
    <property type="component" value="Unassembled WGS sequence"/>
</dbReference>
<dbReference type="PANTHER" id="PTHR46211">
    <property type="entry name" value="GLYCEROPHOSPHORYL DIESTER PHOSPHODIESTERASE"/>
    <property type="match status" value="1"/>
</dbReference>
<organism evidence="2 3">
    <name type="scientific">Humitalea rosea</name>
    <dbReference type="NCBI Taxonomy" id="990373"/>
    <lineage>
        <taxon>Bacteria</taxon>
        <taxon>Pseudomonadati</taxon>
        <taxon>Pseudomonadota</taxon>
        <taxon>Alphaproteobacteria</taxon>
        <taxon>Acetobacterales</taxon>
        <taxon>Roseomonadaceae</taxon>
        <taxon>Humitalea</taxon>
    </lineage>
</organism>
<evidence type="ECO:0000313" key="2">
    <source>
        <dbReference type="EMBL" id="PZW44730.1"/>
    </source>
</evidence>
<dbReference type="RefSeq" id="WP_111398715.1">
    <property type="nucleotide sequence ID" value="NZ_QKYU01000014.1"/>
</dbReference>
<name>A0A2W7KAV5_9PROT</name>
<evidence type="ECO:0000259" key="1">
    <source>
        <dbReference type="PROSITE" id="PS51704"/>
    </source>
</evidence>
<gene>
    <name evidence="2" type="ORF">C8P66_11419</name>
</gene>
<dbReference type="AlphaFoldDB" id="A0A2W7KAV5"/>
<comment type="caution">
    <text evidence="2">The sequence shown here is derived from an EMBL/GenBank/DDBJ whole genome shotgun (WGS) entry which is preliminary data.</text>
</comment>
<dbReference type="EMBL" id="QKYU01000014">
    <property type="protein sequence ID" value="PZW44730.1"/>
    <property type="molecule type" value="Genomic_DNA"/>
</dbReference>
<dbReference type="GO" id="GO:0006629">
    <property type="term" value="P:lipid metabolic process"/>
    <property type="evidence" value="ECO:0007669"/>
    <property type="project" value="InterPro"/>
</dbReference>
<dbReference type="SUPFAM" id="SSF51695">
    <property type="entry name" value="PLC-like phosphodiesterases"/>
    <property type="match status" value="1"/>
</dbReference>
<dbReference type="GO" id="GO:0008081">
    <property type="term" value="F:phosphoric diester hydrolase activity"/>
    <property type="evidence" value="ECO:0007669"/>
    <property type="project" value="InterPro"/>
</dbReference>
<feature type="domain" description="GP-PDE" evidence="1">
    <location>
        <begin position="3"/>
        <end position="242"/>
    </location>
</feature>
<dbReference type="InterPro" id="IPR017946">
    <property type="entry name" value="PLC-like_Pdiesterase_TIM-brl"/>
</dbReference>
<reference evidence="2 3" key="1">
    <citation type="submission" date="2018-06" db="EMBL/GenBank/DDBJ databases">
        <title>Genomic Encyclopedia of Archaeal and Bacterial Type Strains, Phase II (KMG-II): from individual species to whole genera.</title>
        <authorList>
            <person name="Goeker M."/>
        </authorList>
    </citation>
    <scope>NUCLEOTIDE SEQUENCE [LARGE SCALE GENOMIC DNA]</scope>
    <source>
        <strain evidence="2 3">DSM 24525</strain>
    </source>
</reference>
<dbReference type="Pfam" id="PF03009">
    <property type="entry name" value="GDPD"/>
    <property type="match status" value="1"/>
</dbReference>
<keyword evidence="3" id="KW-1185">Reference proteome</keyword>
<dbReference type="OrthoDB" id="9787897at2"/>
<dbReference type="InterPro" id="IPR030395">
    <property type="entry name" value="GP_PDE_dom"/>
</dbReference>
<sequence>MSGAIISHRGGSFLWPENTLLAFSNTYAMPVEQVECDVHLTADGEPVVIHDALADRTTDGRGPVAAMTASEVARLRIRGAGQLGVPSLAAVAALFARGRMLLRVEIKPDATGRPYPEIVPRVLSVLVDAGMLGRSLIIAFDAPTVAAAWRAGGLAGAAWLVEPATLRGLGVAGVAAVALAHGLPAAETGIAAADAAYVAAMRAAGLGCGAWGANHAETIDRALALGLDAFATDDPALALGRRALIGQA</sequence>
<proteinExistence type="predicted"/>
<dbReference type="PANTHER" id="PTHR46211:SF1">
    <property type="entry name" value="GLYCEROPHOSPHODIESTER PHOSPHODIESTERASE, CYTOPLASMIC"/>
    <property type="match status" value="1"/>
</dbReference>
<protein>
    <submittedName>
        <fullName evidence="2">Glycerophosphoryl diester phosphodiesterase</fullName>
    </submittedName>
</protein>